<feature type="region of interest" description="Disordered" evidence="1">
    <location>
        <begin position="1"/>
        <end position="26"/>
    </location>
</feature>
<reference evidence="3" key="1">
    <citation type="journal article" date="2014" name="Proc. Natl. Acad. Sci. U.S.A.">
        <title>Extensive sampling of basidiomycete genomes demonstrates inadequacy of the white-rot/brown-rot paradigm for wood decay fungi.</title>
        <authorList>
            <person name="Riley R."/>
            <person name="Salamov A.A."/>
            <person name="Brown D.W."/>
            <person name="Nagy L.G."/>
            <person name="Floudas D."/>
            <person name="Held B.W."/>
            <person name="Levasseur A."/>
            <person name="Lombard V."/>
            <person name="Morin E."/>
            <person name="Otillar R."/>
            <person name="Lindquist E.A."/>
            <person name="Sun H."/>
            <person name="LaButti K.M."/>
            <person name="Schmutz J."/>
            <person name="Jabbour D."/>
            <person name="Luo H."/>
            <person name="Baker S.E."/>
            <person name="Pisabarro A.G."/>
            <person name="Walton J.D."/>
            <person name="Blanchette R.A."/>
            <person name="Henrissat B."/>
            <person name="Martin F."/>
            <person name="Cullen D."/>
            <person name="Hibbett D.S."/>
            <person name="Grigoriev I.V."/>
        </authorList>
    </citation>
    <scope>NUCLEOTIDE SEQUENCE [LARGE SCALE GENOMIC DNA]</scope>
    <source>
        <strain evidence="3">FD-172 SS1</strain>
    </source>
</reference>
<dbReference type="InParanoid" id="A0A067MYX1"/>
<gene>
    <name evidence="2" type="ORF">BOTBODRAFT_51254</name>
</gene>
<proteinExistence type="predicted"/>
<organism evidence="2 3">
    <name type="scientific">Botryobasidium botryosum (strain FD-172 SS1)</name>
    <dbReference type="NCBI Taxonomy" id="930990"/>
    <lineage>
        <taxon>Eukaryota</taxon>
        <taxon>Fungi</taxon>
        <taxon>Dikarya</taxon>
        <taxon>Basidiomycota</taxon>
        <taxon>Agaricomycotina</taxon>
        <taxon>Agaricomycetes</taxon>
        <taxon>Cantharellales</taxon>
        <taxon>Botryobasidiaceae</taxon>
        <taxon>Botryobasidium</taxon>
    </lineage>
</organism>
<accession>A0A067MYX1</accession>
<dbReference type="EMBL" id="KL198018">
    <property type="protein sequence ID" value="KDQ19875.1"/>
    <property type="molecule type" value="Genomic_DNA"/>
</dbReference>
<sequence length="240" mass="26087">MENIPPTTGTPLRQTPIKPLPKRKRPLHSSLNTLDLVSPPLIIDNHQCKEEVKTCAADATADVEEIIMDDTECAASRLDDTPLPSGLPEGSIDAIMAACEPFSDVGARHNERATLPPSLSASAPSQLSFLEFIDWNRIFDNIDALPIPTLDDLEVLASITGDGSVTIGFHDDLPTAMEVQLKTLPVTQEELDLEAALVSLEALLPPRLRASPAVSRYEWSWQGIQITQDGMSPSNFSIEV</sequence>
<dbReference type="HOGENOM" id="CLU_1156212_0_0_1"/>
<dbReference type="AlphaFoldDB" id="A0A067MYX1"/>
<keyword evidence="3" id="KW-1185">Reference proteome</keyword>
<dbReference type="Proteomes" id="UP000027195">
    <property type="component" value="Unassembled WGS sequence"/>
</dbReference>
<evidence type="ECO:0000313" key="2">
    <source>
        <dbReference type="EMBL" id="KDQ19875.1"/>
    </source>
</evidence>
<protein>
    <submittedName>
        <fullName evidence="2">Uncharacterized protein</fullName>
    </submittedName>
</protein>
<feature type="compositionally biased region" description="Polar residues" evidence="1">
    <location>
        <begin position="1"/>
        <end position="13"/>
    </location>
</feature>
<name>A0A067MYX1_BOTB1</name>
<evidence type="ECO:0000313" key="3">
    <source>
        <dbReference type="Proteomes" id="UP000027195"/>
    </source>
</evidence>
<evidence type="ECO:0000256" key="1">
    <source>
        <dbReference type="SAM" id="MobiDB-lite"/>
    </source>
</evidence>